<evidence type="ECO:0000256" key="6">
    <source>
        <dbReference type="SAM" id="SignalP"/>
    </source>
</evidence>
<dbReference type="PANTHER" id="PTHR30504:SF3">
    <property type="entry name" value="GLUCANS BIOSYNTHESIS PROTEIN D"/>
    <property type="match status" value="1"/>
</dbReference>
<dbReference type="Gene3D" id="2.70.98.10">
    <property type="match status" value="1"/>
</dbReference>
<dbReference type="PIRSF" id="PIRSF006281">
    <property type="entry name" value="MdoG"/>
    <property type="match status" value="1"/>
</dbReference>
<dbReference type="RefSeq" id="WP_155447438.1">
    <property type="nucleotide sequence ID" value="NZ_JAOQNR010000019.1"/>
</dbReference>
<evidence type="ECO:0000313" key="9">
    <source>
        <dbReference type="Proteomes" id="UP000439113"/>
    </source>
</evidence>
<dbReference type="Gene3D" id="2.60.40.10">
    <property type="entry name" value="Immunoglobulins"/>
    <property type="match status" value="1"/>
</dbReference>
<dbReference type="SUPFAM" id="SSF81296">
    <property type="entry name" value="E set domains"/>
    <property type="match status" value="1"/>
</dbReference>
<dbReference type="GO" id="GO:0051274">
    <property type="term" value="P:beta-glucan biosynthetic process"/>
    <property type="evidence" value="ECO:0007669"/>
    <property type="project" value="TreeGrafter"/>
</dbReference>
<dbReference type="PANTHER" id="PTHR30504">
    <property type="entry name" value="GLUCANS BIOSYNTHESIS PROTEIN"/>
    <property type="match status" value="1"/>
</dbReference>
<dbReference type="SUPFAM" id="SSF74650">
    <property type="entry name" value="Galactose mutarotase-like"/>
    <property type="match status" value="1"/>
</dbReference>
<dbReference type="AlphaFoldDB" id="A0A6N8DUC1"/>
<accession>A0A6N8DUC1</accession>
<comment type="pathway">
    <text evidence="2">Glycan metabolism; osmoregulated periplasmic glucan (OPG) biosynthesis.</text>
</comment>
<dbReference type="InterPro" id="IPR011013">
    <property type="entry name" value="Gal_mutarotase_sf_dom"/>
</dbReference>
<dbReference type="UniPathway" id="UPA00637"/>
<dbReference type="InterPro" id="IPR007444">
    <property type="entry name" value="Glucan_biosyn_MdoG_C"/>
</dbReference>
<evidence type="ECO:0000313" key="8">
    <source>
        <dbReference type="EMBL" id="MTV32751.1"/>
    </source>
</evidence>
<comment type="caution">
    <text evidence="8">The sequence shown here is derived from an EMBL/GenBank/DDBJ whole genome shotgun (WGS) entry which is preliminary data.</text>
</comment>
<comment type="subcellular location">
    <subcellularLocation>
        <location evidence="1">Periplasm</location>
    </subcellularLocation>
</comment>
<evidence type="ECO:0000256" key="3">
    <source>
        <dbReference type="ARBA" id="ARBA00009284"/>
    </source>
</evidence>
<dbReference type="GO" id="GO:0030246">
    <property type="term" value="F:carbohydrate binding"/>
    <property type="evidence" value="ECO:0007669"/>
    <property type="project" value="InterPro"/>
</dbReference>
<evidence type="ECO:0000256" key="2">
    <source>
        <dbReference type="ARBA" id="ARBA00005001"/>
    </source>
</evidence>
<feature type="signal peptide" evidence="6">
    <location>
        <begin position="1"/>
        <end position="26"/>
    </location>
</feature>
<evidence type="ECO:0000256" key="5">
    <source>
        <dbReference type="ARBA" id="ARBA00022764"/>
    </source>
</evidence>
<dbReference type="InterPro" id="IPR014718">
    <property type="entry name" value="GH-type_carb-bd"/>
</dbReference>
<feature type="chain" id="PRO_5027024598" evidence="6">
    <location>
        <begin position="27"/>
        <end position="511"/>
    </location>
</feature>
<comment type="similarity">
    <text evidence="3">Belongs to the OpgD/OpgG family.</text>
</comment>
<protein>
    <submittedName>
        <fullName evidence="8">Glucan biosynthesis protein D</fullName>
    </submittedName>
</protein>
<dbReference type="GO" id="GO:0003824">
    <property type="term" value="F:catalytic activity"/>
    <property type="evidence" value="ECO:0007669"/>
    <property type="project" value="InterPro"/>
</dbReference>
<dbReference type="Pfam" id="PF04349">
    <property type="entry name" value="MdoG"/>
    <property type="match status" value="1"/>
</dbReference>
<dbReference type="InterPro" id="IPR014438">
    <property type="entry name" value="Glucan_biosyn_MdoG/MdoD"/>
</dbReference>
<evidence type="ECO:0000256" key="4">
    <source>
        <dbReference type="ARBA" id="ARBA00022729"/>
    </source>
</evidence>
<gene>
    <name evidence="8" type="ORF">GJ654_17350</name>
</gene>
<organism evidence="8 9">
    <name type="scientific">Rhodoblastus acidophilus</name>
    <name type="common">Rhodopseudomonas acidophila</name>
    <dbReference type="NCBI Taxonomy" id="1074"/>
    <lineage>
        <taxon>Bacteria</taxon>
        <taxon>Pseudomonadati</taxon>
        <taxon>Pseudomonadota</taxon>
        <taxon>Alphaproteobacteria</taxon>
        <taxon>Hyphomicrobiales</taxon>
        <taxon>Rhodoblastaceae</taxon>
        <taxon>Rhodoblastus</taxon>
    </lineage>
</organism>
<reference evidence="8 9" key="1">
    <citation type="submission" date="2019-11" db="EMBL/GenBank/DDBJ databases">
        <title>Whole-genome sequence of a Rhodoblastus acidophilus DSM 142.</title>
        <authorList>
            <person name="Kyndt J.A."/>
            <person name="Meyer T.E."/>
        </authorList>
    </citation>
    <scope>NUCLEOTIDE SEQUENCE [LARGE SCALE GENOMIC DNA]</scope>
    <source>
        <strain evidence="8 9">DSM 142</strain>
    </source>
</reference>
<dbReference type="OrthoDB" id="9777817at2"/>
<sequence length="511" mass="55686">MLKRRDVLQWAGGAAVSLLGAGSALAEGSPQDAKNAIQPFSSTTVLDAARALASKSFSAPDADLPGPLSGLSYEAYVAIHAKPEGMIWANDPGGFVLEPLHRGFVFTTPMQINLVEDGLSRRLTYDAGQFVFGGVNMSAPPVNLDFSGFRAMHRGDDGSLSEIAIFQGASFFRSLAPGQNFGVTARGLSLRAGDPRGEEFPFFRAVWIEKPTRAGNVLVVHALLDSESVTGAYRFTLHPGDATIIDTECTLFPRVDIDNIGLATMSATSLFTPLERRGADDVRGAAAEVAGLQMLTGAGEWVWRPVANRSKLQISEFVDQNPKGFGFLQRTRAFNAFNDDVQHWERRPSLWIEPIGDWGLGSVELLEIPSDAEPAQNIIAFWRVKKGLAKGQSAEFAYRQFWCWSPPTSPPNAVVIGSRGGRGGAPKQRRFQVDFEADFLGDPAKASEIKANLTATPGRISWVRLFPAPEQKRLRVLFDLDPNGETACEMRLTLEAQGAPVSETWLYRWTS</sequence>
<evidence type="ECO:0000256" key="1">
    <source>
        <dbReference type="ARBA" id="ARBA00004418"/>
    </source>
</evidence>
<evidence type="ECO:0000259" key="7">
    <source>
        <dbReference type="Pfam" id="PF04349"/>
    </source>
</evidence>
<dbReference type="EMBL" id="WNKS01000021">
    <property type="protein sequence ID" value="MTV32751.1"/>
    <property type="molecule type" value="Genomic_DNA"/>
</dbReference>
<dbReference type="GO" id="GO:0030288">
    <property type="term" value="C:outer membrane-bounded periplasmic space"/>
    <property type="evidence" value="ECO:0007669"/>
    <property type="project" value="TreeGrafter"/>
</dbReference>
<dbReference type="InterPro" id="IPR006311">
    <property type="entry name" value="TAT_signal"/>
</dbReference>
<dbReference type="PROSITE" id="PS51318">
    <property type="entry name" value="TAT"/>
    <property type="match status" value="1"/>
</dbReference>
<proteinExistence type="inferred from homology"/>
<dbReference type="InterPro" id="IPR013783">
    <property type="entry name" value="Ig-like_fold"/>
</dbReference>
<dbReference type="InterPro" id="IPR014756">
    <property type="entry name" value="Ig_E-set"/>
</dbReference>
<feature type="domain" description="Glucan biosynthesis periplasmic MdoG C-terminal" evidence="7">
    <location>
        <begin position="40"/>
        <end position="509"/>
    </location>
</feature>
<keyword evidence="4 6" id="KW-0732">Signal</keyword>
<name>A0A6N8DUC1_RHOAC</name>
<dbReference type="Proteomes" id="UP000439113">
    <property type="component" value="Unassembled WGS sequence"/>
</dbReference>
<keyword evidence="5" id="KW-0574">Periplasm</keyword>